<proteinExistence type="predicted"/>
<dbReference type="InterPro" id="IPR012336">
    <property type="entry name" value="Thioredoxin-like_fold"/>
</dbReference>
<sequence>MSEFLVGLLGERLVNSEKAEVDVHSLGAKLSLVGLFFGCSLNAPCKQFNGSLCEFYSRFKKASEHKDKLDVVFISSDQDQKHWQDFLQEMPWPALPFKDRHKKVRGRREDTKPPHHPLKPVLVLWRGFRVVTGGLQSCFSLGCVQPLAYSPSHHCDAVHVSVSSFVQQYAVTRAYVYTAAVLLAKRLVLICGRPGSGKLAGAKISSEQHRRRDRSLCGSRSECERYINPGGFMWAVQGPDGIYSARFKQSSSPEPQWPPYDSGCTSSSSSSSSSSSLPPPYVCLLVGDGQLSGGLGLLALPYMGLCCGSSSWSGVLLCSWPPEAGHPLTRPTARGSGCRGASESGAKHAFHQYVTDLLKTALPPHRHHHAQPYSPCDSRGILKRGLTSFICSCEALLLCAMFDKSLCKECEQTPAPLKLFRATGHGNRICYIKRGDNGDLIRGEVQRLKLLKTSCCAWTLPQSILRSLIAPHRSSAVLSNIITA</sequence>
<dbReference type="EMBL" id="CADEAL010001480">
    <property type="protein sequence ID" value="CAB1432818.1"/>
    <property type="molecule type" value="Genomic_DNA"/>
</dbReference>
<evidence type="ECO:0000259" key="2">
    <source>
        <dbReference type="Pfam" id="PF13905"/>
    </source>
</evidence>
<reference evidence="3" key="1">
    <citation type="submission" date="2020-03" db="EMBL/GenBank/DDBJ databases">
        <authorList>
            <person name="Weist P."/>
        </authorList>
    </citation>
    <scope>NUCLEOTIDE SEQUENCE</scope>
</reference>
<dbReference type="PANTHER" id="PTHR46472:SF1">
    <property type="entry name" value="NUCLEOREDOXIN"/>
    <property type="match status" value="1"/>
</dbReference>
<dbReference type="GO" id="GO:0031397">
    <property type="term" value="P:negative regulation of protein ubiquitination"/>
    <property type="evidence" value="ECO:0007669"/>
    <property type="project" value="TreeGrafter"/>
</dbReference>
<dbReference type="PANTHER" id="PTHR46472">
    <property type="entry name" value="NUCLEOREDOXIN"/>
    <property type="match status" value="1"/>
</dbReference>
<dbReference type="Proteomes" id="UP001153269">
    <property type="component" value="Unassembled WGS sequence"/>
</dbReference>
<dbReference type="Pfam" id="PF13905">
    <property type="entry name" value="Thioredoxin_8"/>
    <property type="match status" value="1"/>
</dbReference>
<feature type="domain" description="Thioredoxin-like fold" evidence="2">
    <location>
        <begin position="32"/>
        <end position="102"/>
    </location>
</feature>
<comment type="caution">
    <text evidence="3">The sequence shown here is derived from an EMBL/GenBank/DDBJ whole genome shotgun (WGS) entry which is preliminary data.</text>
</comment>
<protein>
    <recommendedName>
        <fullName evidence="2">Thioredoxin-like fold domain-containing protein</fullName>
    </recommendedName>
</protein>
<gene>
    <name evidence="3" type="ORF">PLEPLA_LOCUS20905</name>
</gene>
<accession>A0A9N7UIM3</accession>
<evidence type="ECO:0000313" key="4">
    <source>
        <dbReference type="Proteomes" id="UP001153269"/>
    </source>
</evidence>
<dbReference type="GO" id="GO:0004791">
    <property type="term" value="F:thioredoxin-disulfide reductase (NADPH) activity"/>
    <property type="evidence" value="ECO:0007669"/>
    <property type="project" value="TreeGrafter"/>
</dbReference>
<dbReference type="SUPFAM" id="SSF52833">
    <property type="entry name" value="Thioredoxin-like"/>
    <property type="match status" value="1"/>
</dbReference>
<feature type="compositionally biased region" description="Low complexity" evidence="1">
    <location>
        <begin position="266"/>
        <end position="276"/>
    </location>
</feature>
<organism evidence="3 4">
    <name type="scientific">Pleuronectes platessa</name>
    <name type="common">European plaice</name>
    <dbReference type="NCBI Taxonomy" id="8262"/>
    <lineage>
        <taxon>Eukaryota</taxon>
        <taxon>Metazoa</taxon>
        <taxon>Chordata</taxon>
        <taxon>Craniata</taxon>
        <taxon>Vertebrata</taxon>
        <taxon>Euteleostomi</taxon>
        <taxon>Actinopterygii</taxon>
        <taxon>Neopterygii</taxon>
        <taxon>Teleostei</taxon>
        <taxon>Neoteleostei</taxon>
        <taxon>Acanthomorphata</taxon>
        <taxon>Carangaria</taxon>
        <taxon>Pleuronectiformes</taxon>
        <taxon>Pleuronectoidei</taxon>
        <taxon>Pleuronectidae</taxon>
        <taxon>Pleuronectes</taxon>
    </lineage>
</organism>
<dbReference type="Gene3D" id="3.40.30.10">
    <property type="entry name" value="Glutaredoxin"/>
    <property type="match status" value="1"/>
</dbReference>
<feature type="region of interest" description="Disordered" evidence="1">
    <location>
        <begin position="247"/>
        <end position="276"/>
    </location>
</feature>
<evidence type="ECO:0000256" key="1">
    <source>
        <dbReference type="SAM" id="MobiDB-lite"/>
    </source>
</evidence>
<dbReference type="AlphaFoldDB" id="A0A9N7UIM3"/>
<dbReference type="GO" id="GO:0005634">
    <property type="term" value="C:nucleus"/>
    <property type="evidence" value="ECO:0007669"/>
    <property type="project" value="TreeGrafter"/>
</dbReference>
<name>A0A9N7UIM3_PLEPL</name>
<dbReference type="GO" id="GO:0030178">
    <property type="term" value="P:negative regulation of Wnt signaling pathway"/>
    <property type="evidence" value="ECO:0007669"/>
    <property type="project" value="TreeGrafter"/>
</dbReference>
<evidence type="ECO:0000313" key="3">
    <source>
        <dbReference type="EMBL" id="CAB1432818.1"/>
    </source>
</evidence>
<keyword evidence="4" id="KW-1185">Reference proteome</keyword>
<dbReference type="InterPro" id="IPR036249">
    <property type="entry name" value="Thioredoxin-like_sf"/>
</dbReference>